<reference evidence="1 2" key="1">
    <citation type="submission" date="2017-06" db="EMBL/GenBank/DDBJ databases">
        <title>Cultured bacterium strain Saccharothrix yanglingensis Hhs.015.</title>
        <authorList>
            <person name="Xia Y."/>
        </authorList>
    </citation>
    <scope>NUCLEOTIDE SEQUENCE [LARGE SCALE GENOMIC DNA]</scope>
    <source>
        <strain evidence="1 2">Hhs.015</strain>
    </source>
</reference>
<protein>
    <submittedName>
        <fullName evidence="1">Uncharacterized protein</fullName>
    </submittedName>
</protein>
<evidence type="ECO:0000313" key="2">
    <source>
        <dbReference type="Proteomes" id="UP001225605"/>
    </source>
</evidence>
<dbReference type="Proteomes" id="UP001225605">
    <property type="component" value="Unassembled WGS sequence"/>
</dbReference>
<organism evidence="1 2">
    <name type="scientific">Saccharothrix yanglingensis</name>
    <dbReference type="NCBI Taxonomy" id="659496"/>
    <lineage>
        <taxon>Bacteria</taxon>
        <taxon>Bacillati</taxon>
        <taxon>Actinomycetota</taxon>
        <taxon>Actinomycetes</taxon>
        <taxon>Pseudonocardiales</taxon>
        <taxon>Pseudonocardiaceae</taxon>
        <taxon>Saccharothrix</taxon>
    </lineage>
</organism>
<gene>
    <name evidence="1" type="ORF">CKY47_02450</name>
</gene>
<evidence type="ECO:0000313" key="1">
    <source>
        <dbReference type="EMBL" id="MDQ2582863.1"/>
    </source>
</evidence>
<comment type="caution">
    <text evidence="1">The sequence shown here is derived from an EMBL/GenBank/DDBJ whole genome shotgun (WGS) entry which is preliminary data.</text>
</comment>
<sequence length="96" mass="10081">MIDQSVVPGFGDVLVQLVEAPEANPEVTSGRPVTGAQHIDLIIDDLACLKDRLLGDLELLAGAGARGHRVAQALLRREHLADRLADGSAYAGDGTQ</sequence>
<proteinExistence type="predicted"/>
<keyword evidence="2" id="KW-1185">Reference proteome</keyword>
<dbReference type="EMBL" id="NSDM01000001">
    <property type="protein sequence ID" value="MDQ2582863.1"/>
    <property type="molecule type" value="Genomic_DNA"/>
</dbReference>
<accession>A0ABU0WSP6</accession>
<name>A0ABU0WSP6_9PSEU</name>